<evidence type="ECO:0000256" key="13">
    <source>
        <dbReference type="ARBA" id="ARBA00022993"/>
    </source>
</evidence>
<keyword evidence="7 16" id="KW-0963">Cytoplasm</keyword>
<evidence type="ECO:0000256" key="12">
    <source>
        <dbReference type="ARBA" id="ARBA00022958"/>
    </source>
</evidence>
<feature type="binding site" evidence="16">
    <location>
        <position position="85"/>
    </location>
    <ligand>
        <name>substrate</name>
    </ligand>
</feature>
<gene>
    <name evidence="16" type="primary">coaX</name>
    <name evidence="17" type="ORF">GJJ30_12215</name>
</gene>
<evidence type="ECO:0000256" key="8">
    <source>
        <dbReference type="ARBA" id="ARBA00022679"/>
    </source>
</evidence>
<dbReference type="SUPFAM" id="SSF53067">
    <property type="entry name" value="Actin-like ATPase domain"/>
    <property type="match status" value="2"/>
</dbReference>
<comment type="subunit">
    <text evidence="5 16">Homodimer.</text>
</comment>
<dbReference type="GO" id="GO:0005737">
    <property type="term" value="C:cytoplasm"/>
    <property type="evidence" value="ECO:0007669"/>
    <property type="project" value="UniProtKB-SubCell"/>
</dbReference>
<evidence type="ECO:0000256" key="11">
    <source>
        <dbReference type="ARBA" id="ARBA00022840"/>
    </source>
</evidence>
<name>A0A7K0EKN4_9BACT</name>
<dbReference type="InterPro" id="IPR004619">
    <property type="entry name" value="Type_III_PanK"/>
</dbReference>
<dbReference type="CDD" id="cd24015">
    <property type="entry name" value="ASKHA_NBD_PanK-III"/>
    <property type="match status" value="1"/>
</dbReference>
<keyword evidence="13 16" id="KW-0173">Coenzyme A biosynthesis</keyword>
<feature type="binding site" evidence="16">
    <location>
        <begin position="6"/>
        <end position="13"/>
    </location>
    <ligand>
        <name>ATP</name>
        <dbReference type="ChEBI" id="CHEBI:30616"/>
    </ligand>
</feature>
<dbReference type="PANTHER" id="PTHR34265">
    <property type="entry name" value="TYPE III PANTOTHENATE KINASE"/>
    <property type="match status" value="1"/>
</dbReference>
<proteinExistence type="inferred from homology"/>
<feature type="binding site" evidence="16">
    <location>
        <position position="118"/>
    </location>
    <ligand>
        <name>ATP</name>
        <dbReference type="ChEBI" id="CHEBI:30616"/>
    </ligand>
</feature>
<comment type="pathway">
    <text evidence="4 16">Cofactor biosynthesis; coenzyme A biosynthesis; CoA from (R)-pantothenate: step 1/5.</text>
</comment>
<comment type="catalytic activity">
    <reaction evidence="1 16">
        <text>(R)-pantothenate + ATP = (R)-4'-phosphopantothenate + ADP + H(+)</text>
        <dbReference type="Rhea" id="RHEA:16373"/>
        <dbReference type="ChEBI" id="CHEBI:10986"/>
        <dbReference type="ChEBI" id="CHEBI:15378"/>
        <dbReference type="ChEBI" id="CHEBI:29032"/>
        <dbReference type="ChEBI" id="CHEBI:30616"/>
        <dbReference type="ChEBI" id="CHEBI:456216"/>
        <dbReference type="EC" id="2.7.1.33"/>
    </reaction>
</comment>
<dbReference type="GO" id="GO:0015937">
    <property type="term" value="P:coenzyme A biosynthetic process"/>
    <property type="evidence" value="ECO:0007669"/>
    <property type="project" value="UniProtKB-UniRule"/>
</dbReference>
<accession>A0A7K0EKN4</accession>
<feature type="binding site" evidence="16">
    <location>
        <begin position="92"/>
        <end position="95"/>
    </location>
    <ligand>
        <name>substrate</name>
    </ligand>
</feature>
<evidence type="ECO:0000256" key="15">
    <source>
        <dbReference type="ARBA" id="ARBA00040883"/>
    </source>
</evidence>
<dbReference type="Pfam" id="PF03309">
    <property type="entry name" value="Pan_kinase"/>
    <property type="match status" value="1"/>
</dbReference>
<keyword evidence="9 16" id="KW-0547">Nucleotide-binding</keyword>
<reference evidence="17 18" key="1">
    <citation type="journal article" date="2018" name="Antonie Van Leeuwenhoek">
        <title>Larkinella terrae sp. nov., isolated from soil on Jeju Island, South Korea.</title>
        <authorList>
            <person name="Ten L.N."/>
            <person name="Jeon J."/>
            <person name="Park S.J."/>
            <person name="Park S."/>
            <person name="Lee S.Y."/>
            <person name="Kim M.K."/>
            <person name="Jung H.Y."/>
        </authorList>
    </citation>
    <scope>NUCLEOTIDE SEQUENCE [LARGE SCALE GENOMIC DNA]</scope>
    <source>
        <strain evidence="17 18">KCTC 52001</strain>
    </source>
</reference>
<sequence length="243" mass="26867">MNIAIDWGNSAVKAGFFENGNLLDSYSQIAIEDLRILIREKPPEAVVVSSTSRSAEQLREQLSLNKDTFWLALDGFTPVPLEKRYDTPNTLGTDRIASAVGAKVRFPDSACLVIDMGTCVTYDYVDEESVFHGGMISPGFRMRFRAMHSFTERLPLVEPDDLRPSLLGKNTRQAMQGGVINGLLAELNGIIEAHRRDHPDVKVLICGGDAPFFESSLKPPIFAVPELVLIGLNRILQHNVDLS</sequence>
<evidence type="ECO:0000256" key="3">
    <source>
        <dbReference type="ARBA" id="ARBA00004496"/>
    </source>
</evidence>
<dbReference type="EMBL" id="WJXZ01000006">
    <property type="protein sequence ID" value="MRS62056.1"/>
    <property type="molecule type" value="Genomic_DNA"/>
</dbReference>
<comment type="function">
    <text evidence="16">Catalyzes the phosphorylation of pantothenate (Pan), the first step in CoA biosynthesis.</text>
</comment>
<evidence type="ECO:0000256" key="5">
    <source>
        <dbReference type="ARBA" id="ARBA00011738"/>
    </source>
</evidence>
<dbReference type="NCBIfam" id="TIGR00671">
    <property type="entry name" value="baf"/>
    <property type="match status" value="1"/>
</dbReference>
<evidence type="ECO:0000313" key="18">
    <source>
        <dbReference type="Proteomes" id="UP000441754"/>
    </source>
</evidence>
<feature type="binding site" evidence="16">
    <location>
        <position position="171"/>
    </location>
    <ligand>
        <name>substrate</name>
    </ligand>
</feature>
<keyword evidence="11 16" id="KW-0067">ATP-binding</keyword>
<dbReference type="PANTHER" id="PTHR34265:SF1">
    <property type="entry name" value="TYPE III PANTOTHENATE KINASE"/>
    <property type="match status" value="1"/>
</dbReference>
<comment type="cofactor">
    <cofactor evidence="2">
        <name>K(+)</name>
        <dbReference type="ChEBI" id="CHEBI:29103"/>
    </cofactor>
</comment>
<comment type="similarity">
    <text evidence="14 16">Belongs to the type III pantothenate kinase family.</text>
</comment>
<comment type="cofactor">
    <cofactor evidence="16">
        <name>NH4(+)</name>
        <dbReference type="ChEBI" id="CHEBI:28938"/>
    </cofactor>
    <cofactor evidence="16">
        <name>K(+)</name>
        <dbReference type="ChEBI" id="CHEBI:29103"/>
    </cofactor>
    <text evidence="16">A monovalent cation. Ammonium or potassium.</text>
</comment>
<evidence type="ECO:0000256" key="1">
    <source>
        <dbReference type="ARBA" id="ARBA00001206"/>
    </source>
</evidence>
<comment type="subcellular location">
    <subcellularLocation>
        <location evidence="3 16">Cytoplasm</location>
    </subcellularLocation>
</comment>
<evidence type="ECO:0000256" key="7">
    <source>
        <dbReference type="ARBA" id="ARBA00022490"/>
    </source>
</evidence>
<evidence type="ECO:0000256" key="6">
    <source>
        <dbReference type="ARBA" id="ARBA00012102"/>
    </source>
</evidence>
<evidence type="ECO:0000256" key="4">
    <source>
        <dbReference type="ARBA" id="ARBA00005225"/>
    </source>
</evidence>
<keyword evidence="16" id="KW-0479">Metal-binding</keyword>
<evidence type="ECO:0000256" key="16">
    <source>
        <dbReference type="HAMAP-Rule" id="MF_01274"/>
    </source>
</evidence>
<dbReference type="RefSeq" id="WP_154175435.1">
    <property type="nucleotide sequence ID" value="NZ_WJXZ01000006.1"/>
</dbReference>
<feature type="binding site" evidence="16">
    <location>
        <position position="115"/>
    </location>
    <ligand>
        <name>K(+)</name>
        <dbReference type="ChEBI" id="CHEBI:29103"/>
    </ligand>
</feature>
<evidence type="ECO:0000256" key="9">
    <source>
        <dbReference type="ARBA" id="ARBA00022741"/>
    </source>
</evidence>
<dbReference type="InterPro" id="IPR043129">
    <property type="entry name" value="ATPase_NBD"/>
</dbReference>
<keyword evidence="18" id="KW-1185">Reference proteome</keyword>
<evidence type="ECO:0000256" key="2">
    <source>
        <dbReference type="ARBA" id="ARBA00001958"/>
    </source>
</evidence>
<keyword evidence="8 16" id="KW-0808">Transferase</keyword>
<dbReference type="EC" id="2.7.1.33" evidence="6 16"/>
<organism evidence="17 18">
    <name type="scientific">Larkinella terrae</name>
    <dbReference type="NCBI Taxonomy" id="2025311"/>
    <lineage>
        <taxon>Bacteria</taxon>
        <taxon>Pseudomonadati</taxon>
        <taxon>Bacteroidota</taxon>
        <taxon>Cytophagia</taxon>
        <taxon>Cytophagales</taxon>
        <taxon>Spirosomataceae</taxon>
        <taxon>Larkinella</taxon>
    </lineage>
</organism>
<feature type="active site" description="Proton acceptor" evidence="16">
    <location>
        <position position="94"/>
    </location>
</feature>
<evidence type="ECO:0000256" key="10">
    <source>
        <dbReference type="ARBA" id="ARBA00022777"/>
    </source>
</evidence>
<dbReference type="GO" id="GO:0005524">
    <property type="term" value="F:ATP binding"/>
    <property type="evidence" value="ECO:0007669"/>
    <property type="project" value="UniProtKB-UniRule"/>
</dbReference>
<dbReference type="HAMAP" id="MF_01274">
    <property type="entry name" value="Pantothen_kinase_3"/>
    <property type="match status" value="1"/>
</dbReference>
<evidence type="ECO:0000256" key="14">
    <source>
        <dbReference type="ARBA" id="ARBA00038036"/>
    </source>
</evidence>
<dbReference type="AlphaFoldDB" id="A0A7K0EKN4"/>
<dbReference type="GO" id="GO:0046872">
    <property type="term" value="F:metal ion binding"/>
    <property type="evidence" value="ECO:0007669"/>
    <property type="project" value="UniProtKB-KW"/>
</dbReference>
<comment type="caution">
    <text evidence="17">The sequence shown here is derived from an EMBL/GenBank/DDBJ whole genome shotgun (WGS) entry which is preliminary data.</text>
</comment>
<protein>
    <recommendedName>
        <fullName evidence="15 16">Type III pantothenate kinase</fullName>
        <ecNumber evidence="6 16">2.7.1.33</ecNumber>
    </recommendedName>
    <alternativeName>
        <fullName evidence="16">PanK-III</fullName>
    </alternativeName>
    <alternativeName>
        <fullName evidence="16">Pantothenic acid kinase</fullName>
    </alternativeName>
</protein>
<dbReference type="Gene3D" id="3.30.420.40">
    <property type="match status" value="1"/>
</dbReference>
<dbReference type="UniPathway" id="UPA00241">
    <property type="reaction ID" value="UER00352"/>
</dbReference>
<keyword evidence="12 16" id="KW-0630">Potassium</keyword>
<dbReference type="GO" id="GO:0004594">
    <property type="term" value="F:pantothenate kinase activity"/>
    <property type="evidence" value="ECO:0007669"/>
    <property type="project" value="UniProtKB-UniRule"/>
</dbReference>
<dbReference type="Proteomes" id="UP000441754">
    <property type="component" value="Unassembled WGS sequence"/>
</dbReference>
<evidence type="ECO:0000313" key="17">
    <source>
        <dbReference type="EMBL" id="MRS62056.1"/>
    </source>
</evidence>
<dbReference type="OrthoDB" id="9804707at2"/>
<keyword evidence="10 16" id="KW-0418">Kinase</keyword>